<keyword evidence="2" id="KW-0472">Membrane</keyword>
<accession>A0A9D1RI00</accession>
<organism evidence="3 4">
    <name type="scientific">Candidatus Onthomorpha intestinigallinarum</name>
    <dbReference type="NCBI Taxonomy" id="2840880"/>
    <lineage>
        <taxon>Bacteria</taxon>
        <taxon>Pseudomonadati</taxon>
        <taxon>Bacteroidota</taxon>
        <taxon>Bacteroidia</taxon>
        <taxon>Bacteroidales</taxon>
        <taxon>Candidatus Onthomorpha</taxon>
    </lineage>
</organism>
<name>A0A9D1RI00_9BACT</name>
<reference evidence="3" key="1">
    <citation type="journal article" date="2021" name="PeerJ">
        <title>Extensive microbial diversity within the chicken gut microbiome revealed by metagenomics and culture.</title>
        <authorList>
            <person name="Gilroy R."/>
            <person name="Ravi A."/>
            <person name="Getino M."/>
            <person name="Pursley I."/>
            <person name="Horton D.L."/>
            <person name="Alikhan N.F."/>
            <person name="Baker D."/>
            <person name="Gharbi K."/>
            <person name="Hall N."/>
            <person name="Watson M."/>
            <person name="Adriaenssens E.M."/>
            <person name="Foster-Nyarko E."/>
            <person name="Jarju S."/>
            <person name="Secka A."/>
            <person name="Antonio M."/>
            <person name="Oren A."/>
            <person name="Chaudhuri R.R."/>
            <person name="La Ragione R."/>
            <person name="Hildebrand F."/>
            <person name="Pallen M.J."/>
        </authorList>
    </citation>
    <scope>NUCLEOTIDE SEQUENCE</scope>
    <source>
        <strain evidence="3">Gambia16-930</strain>
    </source>
</reference>
<sequence>MRLVNITMTEELAQKIDNLLKMATTSNNQVCAPVTNDDELNEYIAIGEILEPMGYAKRLAGNLFHITPAGMYFARTGGFTSMYWEKRNEEEKKKKEEAEKKKDAKIKLWLSIWASVATLVSLILAFLK</sequence>
<dbReference type="EMBL" id="DXGG01000184">
    <property type="protein sequence ID" value="HIW87775.1"/>
    <property type="molecule type" value="Genomic_DNA"/>
</dbReference>
<evidence type="ECO:0000256" key="1">
    <source>
        <dbReference type="SAM" id="Coils"/>
    </source>
</evidence>
<keyword evidence="2" id="KW-1133">Transmembrane helix</keyword>
<keyword evidence="2" id="KW-0812">Transmembrane</keyword>
<gene>
    <name evidence="3" type="ORF">IAC47_05835</name>
</gene>
<dbReference type="AlphaFoldDB" id="A0A9D1RI00"/>
<keyword evidence="1" id="KW-0175">Coiled coil</keyword>
<evidence type="ECO:0000256" key="2">
    <source>
        <dbReference type="SAM" id="Phobius"/>
    </source>
</evidence>
<evidence type="ECO:0000313" key="4">
    <source>
        <dbReference type="Proteomes" id="UP000824267"/>
    </source>
</evidence>
<feature type="coiled-coil region" evidence="1">
    <location>
        <begin position="81"/>
        <end position="108"/>
    </location>
</feature>
<reference evidence="3" key="2">
    <citation type="submission" date="2021-04" db="EMBL/GenBank/DDBJ databases">
        <authorList>
            <person name="Gilroy R."/>
        </authorList>
    </citation>
    <scope>NUCLEOTIDE SEQUENCE</scope>
    <source>
        <strain evidence="3">Gambia16-930</strain>
    </source>
</reference>
<feature type="transmembrane region" description="Helical" evidence="2">
    <location>
        <begin position="108"/>
        <end position="127"/>
    </location>
</feature>
<evidence type="ECO:0000313" key="3">
    <source>
        <dbReference type="EMBL" id="HIW87775.1"/>
    </source>
</evidence>
<proteinExistence type="predicted"/>
<dbReference type="Proteomes" id="UP000824267">
    <property type="component" value="Unassembled WGS sequence"/>
</dbReference>
<protein>
    <submittedName>
        <fullName evidence="3">Uncharacterized protein</fullName>
    </submittedName>
</protein>
<comment type="caution">
    <text evidence="3">The sequence shown here is derived from an EMBL/GenBank/DDBJ whole genome shotgun (WGS) entry which is preliminary data.</text>
</comment>